<dbReference type="FunFam" id="2.130.10.10:FF:000009">
    <property type="entry name" value="Protein transport protein Sec31A isoform A"/>
    <property type="match status" value="1"/>
</dbReference>
<dbReference type="Gene3D" id="1.25.40.1030">
    <property type="match status" value="1"/>
</dbReference>
<dbReference type="Pfam" id="PF00400">
    <property type="entry name" value="WD40"/>
    <property type="match status" value="2"/>
</dbReference>
<dbReference type="Gene3D" id="2.130.10.10">
    <property type="entry name" value="YVTN repeat-like/Quinoprotein amine dehydrogenase"/>
    <property type="match status" value="1"/>
</dbReference>
<feature type="repeat" description="WD" evidence="17">
    <location>
        <begin position="255"/>
        <end position="297"/>
    </location>
</feature>
<organism evidence="19 20">
    <name type="scientific">Esox lucius</name>
    <name type="common">Northern pike</name>
    <dbReference type="NCBI Taxonomy" id="8010"/>
    <lineage>
        <taxon>Eukaryota</taxon>
        <taxon>Metazoa</taxon>
        <taxon>Chordata</taxon>
        <taxon>Craniata</taxon>
        <taxon>Vertebrata</taxon>
        <taxon>Euteleostomi</taxon>
        <taxon>Actinopterygii</taxon>
        <taxon>Neopterygii</taxon>
        <taxon>Teleostei</taxon>
        <taxon>Protacanthopterygii</taxon>
        <taxon>Esociformes</taxon>
        <taxon>Esocidae</taxon>
        <taxon>Esox</taxon>
    </lineage>
</organism>
<evidence type="ECO:0000313" key="19">
    <source>
        <dbReference type="Ensembl" id="ENSELUP00000075643.2"/>
    </source>
</evidence>
<evidence type="ECO:0000256" key="12">
    <source>
        <dbReference type="ARBA" id="ARBA00023329"/>
    </source>
</evidence>
<keyword evidence="6 17" id="KW-0853">WD repeat</keyword>
<dbReference type="InterPro" id="IPR036322">
    <property type="entry name" value="WD40_repeat_dom_sf"/>
</dbReference>
<gene>
    <name evidence="19" type="primary">SEC31B</name>
</gene>
<dbReference type="PROSITE" id="PS50294">
    <property type="entry name" value="WD_REPEATS_REGION"/>
    <property type="match status" value="1"/>
</dbReference>
<dbReference type="AlphaFoldDB" id="A0A6Q2ZCQ6"/>
<dbReference type="InterPro" id="IPR040251">
    <property type="entry name" value="SEC31-like"/>
</dbReference>
<dbReference type="PANTHER" id="PTHR13923">
    <property type="entry name" value="SEC31-RELATED PROTEIN"/>
    <property type="match status" value="1"/>
</dbReference>
<dbReference type="InterPro" id="IPR019775">
    <property type="entry name" value="WD40_repeat_CS"/>
</dbReference>
<feature type="domain" description="Sec16 Sec23-binding" evidence="18">
    <location>
        <begin position="569"/>
        <end position="698"/>
    </location>
</feature>
<evidence type="ECO:0000256" key="6">
    <source>
        <dbReference type="ARBA" id="ARBA00022574"/>
    </source>
</evidence>
<evidence type="ECO:0000256" key="9">
    <source>
        <dbReference type="ARBA" id="ARBA00022892"/>
    </source>
</evidence>
<proteinExistence type="inferred from homology"/>
<keyword evidence="20" id="KW-1185">Reference proteome</keyword>
<dbReference type="Bgee" id="ENSELUG00000013422">
    <property type="expression patterns" value="Expressed in spleen and 15 other cell types or tissues"/>
</dbReference>
<feature type="repeat" description="WD" evidence="17">
    <location>
        <begin position="117"/>
        <end position="159"/>
    </location>
</feature>
<evidence type="ECO:0000256" key="13">
    <source>
        <dbReference type="ARBA" id="ARBA00025471"/>
    </source>
</evidence>
<keyword evidence="7" id="KW-0677">Repeat</keyword>
<dbReference type="Pfam" id="PF12931">
    <property type="entry name" value="TPR_Sec16"/>
    <property type="match status" value="1"/>
</dbReference>
<keyword evidence="10" id="KW-0653">Protein transport</keyword>
<dbReference type="GO" id="GO:0070971">
    <property type="term" value="C:endoplasmic reticulum exit site"/>
    <property type="evidence" value="ECO:0007669"/>
    <property type="project" value="TreeGrafter"/>
</dbReference>
<keyword evidence="12" id="KW-0968">Cytoplasmic vesicle</keyword>
<keyword evidence="8" id="KW-0256">Endoplasmic reticulum</keyword>
<evidence type="ECO:0000256" key="1">
    <source>
        <dbReference type="ARBA" id="ARBA00004299"/>
    </source>
</evidence>
<evidence type="ECO:0000256" key="15">
    <source>
        <dbReference type="ARBA" id="ARBA00041470"/>
    </source>
</evidence>
<dbReference type="GO" id="GO:0005789">
    <property type="term" value="C:endoplasmic reticulum membrane"/>
    <property type="evidence" value="ECO:0007669"/>
    <property type="project" value="UniProtKB-SubCell"/>
</dbReference>
<name>A0A6Q2ZCQ6_ESOLU</name>
<evidence type="ECO:0000256" key="10">
    <source>
        <dbReference type="ARBA" id="ARBA00022927"/>
    </source>
</evidence>
<dbReference type="Gene3D" id="1.20.940.10">
    <property type="entry name" value="Functional domain of the splicing factor Prp18"/>
    <property type="match status" value="1"/>
</dbReference>
<evidence type="ECO:0000256" key="5">
    <source>
        <dbReference type="ARBA" id="ARBA00022490"/>
    </source>
</evidence>
<evidence type="ECO:0000256" key="17">
    <source>
        <dbReference type="PROSITE-ProRule" id="PRU00221"/>
    </source>
</evidence>
<evidence type="ECO:0000256" key="3">
    <source>
        <dbReference type="ARBA" id="ARBA00009358"/>
    </source>
</evidence>
<reference evidence="19" key="3">
    <citation type="submission" date="2025-08" db="UniProtKB">
        <authorList>
            <consortium name="Ensembl"/>
        </authorList>
    </citation>
    <scope>IDENTIFICATION</scope>
</reference>
<comment type="similarity">
    <text evidence="3">Belongs to the WD repeat SEC31 family.</text>
</comment>
<dbReference type="GO" id="GO:0015031">
    <property type="term" value="P:protein transport"/>
    <property type="evidence" value="ECO:0007669"/>
    <property type="project" value="UniProtKB-KW"/>
</dbReference>
<comment type="function">
    <text evidence="13">Component of the coat protein complex II (COPII) which promotes the formation of transport vesicles from the endoplasmic reticulum (ER). The coat has two main functions, the physical deformation of the endoplasmic reticulum membrane into vesicles and the selection of cargo molecules.</text>
</comment>
<dbReference type="GO" id="GO:0007029">
    <property type="term" value="P:endoplasmic reticulum organization"/>
    <property type="evidence" value="ECO:0007669"/>
    <property type="project" value="TreeGrafter"/>
</dbReference>
<dbReference type="SMART" id="SM00320">
    <property type="entry name" value="WD40"/>
    <property type="match status" value="6"/>
</dbReference>
<dbReference type="GO" id="GO:0030127">
    <property type="term" value="C:COPII vesicle coat"/>
    <property type="evidence" value="ECO:0007669"/>
    <property type="project" value="TreeGrafter"/>
</dbReference>
<evidence type="ECO:0000256" key="8">
    <source>
        <dbReference type="ARBA" id="ARBA00022824"/>
    </source>
</evidence>
<evidence type="ECO:0000256" key="14">
    <source>
        <dbReference type="ARBA" id="ARBA00039468"/>
    </source>
</evidence>
<keyword evidence="4" id="KW-0813">Transport</keyword>
<dbReference type="InterPro" id="IPR015943">
    <property type="entry name" value="WD40/YVTN_repeat-like_dom_sf"/>
</dbReference>
<dbReference type="PROSITE" id="PS50082">
    <property type="entry name" value="WD_REPEATS_2"/>
    <property type="match status" value="2"/>
</dbReference>
<evidence type="ECO:0000256" key="7">
    <source>
        <dbReference type="ARBA" id="ARBA00022737"/>
    </source>
</evidence>
<evidence type="ECO:0000313" key="20">
    <source>
        <dbReference type="Proteomes" id="UP000265140"/>
    </source>
</evidence>
<evidence type="ECO:0000256" key="2">
    <source>
        <dbReference type="ARBA" id="ARBA00004406"/>
    </source>
</evidence>
<comment type="subcellular location">
    <subcellularLocation>
        <location evidence="1">Cytoplasmic vesicle</location>
        <location evidence="1">COPII-coated vesicle membrane</location>
        <topology evidence="1">Peripheral membrane protein</topology>
        <orientation evidence="1">Cytoplasmic side</orientation>
    </subcellularLocation>
    <subcellularLocation>
        <location evidence="2">Endoplasmic reticulum membrane</location>
        <topology evidence="2">Peripheral membrane protein</topology>
    </subcellularLocation>
</comment>
<reference evidence="19" key="4">
    <citation type="submission" date="2025-09" db="UniProtKB">
        <authorList>
            <consortium name="Ensembl"/>
        </authorList>
    </citation>
    <scope>IDENTIFICATION</scope>
</reference>
<reference evidence="20" key="1">
    <citation type="journal article" date="2014" name="PLoS ONE">
        <title>The genome and linkage map of the northern pike (Esox lucius): conserved synteny revealed between the salmonid sister group and the Neoteleostei.</title>
        <authorList>
            <person name="Rondeau E.B."/>
            <person name="Minkley D.R."/>
            <person name="Leong J.S."/>
            <person name="Messmer A.M."/>
            <person name="Jantzen J.R."/>
            <person name="von Schalburg K.R."/>
            <person name="Lemon C."/>
            <person name="Bird N.H."/>
            <person name="Koop B.F."/>
        </authorList>
    </citation>
    <scope>NUCLEOTIDE SEQUENCE</scope>
</reference>
<dbReference type="SUPFAM" id="SSF50978">
    <property type="entry name" value="WD40 repeat-like"/>
    <property type="match status" value="1"/>
</dbReference>
<dbReference type="GO" id="GO:0005198">
    <property type="term" value="F:structural molecule activity"/>
    <property type="evidence" value="ECO:0007669"/>
    <property type="project" value="TreeGrafter"/>
</dbReference>
<dbReference type="FunFam" id="1.20.940.10:FF:000001">
    <property type="entry name" value="Protein transport protein Sec31A isoform A"/>
    <property type="match status" value="1"/>
</dbReference>
<dbReference type="FunFam" id="1.25.40.1030:FF:000011">
    <property type="entry name" value="SEC31 homolog B, COPII coat complex component"/>
    <property type="match status" value="1"/>
</dbReference>
<keyword evidence="9" id="KW-0931">ER-Golgi transport</keyword>
<reference evidence="19" key="2">
    <citation type="submission" date="2020-02" db="EMBL/GenBank/DDBJ databases">
        <title>Esox lucius (northern pike) genome, fEsoLuc1, primary haplotype.</title>
        <authorList>
            <person name="Myers G."/>
            <person name="Karagic N."/>
            <person name="Meyer A."/>
            <person name="Pippel M."/>
            <person name="Reichard M."/>
            <person name="Winkler S."/>
            <person name="Tracey A."/>
            <person name="Sims Y."/>
            <person name="Howe K."/>
            <person name="Rhie A."/>
            <person name="Formenti G."/>
            <person name="Durbin R."/>
            <person name="Fedrigo O."/>
            <person name="Jarvis E.D."/>
        </authorList>
    </citation>
    <scope>NUCLEOTIDE SEQUENCE [LARGE SCALE GENOMIC DNA]</scope>
</reference>
<dbReference type="Ensembl" id="ENSELUT00000053153.2">
    <property type="protein sequence ID" value="ENSELUP00000075643.2"/>
    <property type="gene ID" value="ENSELUG00000013422.3"/>
</dbReference>
<evidence type="ECO:0000256" key="16">
    <source>
        <dbReference type="ARBA" id="ARBA00043112"/>
    </source>
</evidence>
<evidence type="ECO:0000256" key="11">
    <source>
        <dbReference type="ARBA" id="ARBA00023136"/>
    </source>
</evidence>
<dbReference type="InterPro" id="IPR001680">
    <property type="entry name" value="WD40_rpt"/>
</dbReference>
<dbReference type="PANTHER" id="PTHR13923:SF22">
    <property type="entry name" value="PROTEIN TRANSPORT PROTEIN SEC31B"/>
    <property type="match status" value="1"/>
</dbReference>
<dbReference type="GO" id="GO:0090110">
    <property type="term" value="P:COPII-coated vesicle cargo loading"/>
    <property type="evidence" value="ECO:0007669"/>
    <property type="project" value="TreeGrafter"/>
</dbReference>
<dbReference type="InterPro" id="IPR024298">
    <property type="entry name" value="Sec16_Sec23-bd"/>
</dbReference>
<dbReference type="Proteomes" id="UP000265140">
    <property type="component" value="Chromosome 6"/>
</dbReference>
<keyword evidence="11" id="KW-0472">Membrane</keyword>
<evidence type="ECO:0000259" key="18">
    <source>
        <dbReference type="Pfam" id="PF12931"/>
    </source>
</evidence>
<sequence>MRLKEVQRTAHPAWSPAPHHPICLALGTSAQQLDASFNTTAALEIFELDFADPSLDMKLKGSLPTSNRLHSLVWVDFGAGEDGLGGRLIGGSENGTVTVYSPEAIVTPGEEAILGQSDKHTGPVRALDFNPFQSNLLASGANDSEIYIWDLNSFSNPMTPGTKSQPPEDISVVSWNRQVQHILASANPSGKAVVWDLRKNEPIIKISDHSNRMHCSGMLWHPEVATQLVLASEDDRLPVIQMWDLRFATSPLKVLENHTRGLLSIAWSQADPELLLSSAKDNRILCWNPNTGEVIYEMPTTNQWCFDVQWCPRNPALLSAASFDGRISVYSVMGGSLEAQQQSRADKISSSFDAMDPFGTGQVLPPLQVPQPAPQTTLVAPLKKPPKWVRRPVGASFGFGGKLITFESPRPPVQSPQLAPVPRQVFVSQVTTETEFLQRSRELQAAMQSGSFSDYCQAKIRNAPTDSEQDIWRFLLVNFEDEARVKFLKLLGFSKDELERKISTCLGKNLQANGHGVDANDLAEKMQLLSAQVTPATYQVPPEKEKVSFQIPVSAGTSHPPFSDTDGLISQALLVGNFEGAVDLCLNDGRYAEAILLAISGGEELLQRTQRTYLDKQRSCVSMLISSVVTQNWRDIVQSCELDNWKEALAALLTYAHPRQFAHLCDTLGSRLEAEGSAKCSLQACLCYICSGNVEKLVECWAHQRDCSSPLVLEVRTAVVHLGTVAVNSPVLADKLTQYAGLLASQGSLATAMTYLPAPIVFWLTVYLSPWTGQDGWNDPPAVRGGPRKKKVNPLDVQPHHPQYLLWKHVFWICYHLVVCGSGVSLQLLQALPAERVEQREIPAEHIVLKQTFDSLVQRCQLAAQDPQTKRKLDDASKRLGYLYDKLREQTLSNNILGGLHEISRCVSSQNYQRGLEVHTAVVTSSNFSEIQAFMPILKVVMTIANKLGV</sequence>
<protein>
    <recommendedName>
        <fullName evidence="14">Protein transport protein Sec31A</fullName>
    </recommendedName>
    <alternativeName>
        <fullName evidence="16">SEC31-like protein 1</fullName>
    </alternativeName>
    <alternativeName>
        <fullName evidence="15">SEC31-related protein A</fullName>
    </alternativeName>
</protein>
<accession>A0A6Q2ZCQ6</accession>
<evidence type="ECO:0000256" key="4">
    <source>
        <dbReference type="ARBA" id="ARBA00022448"/>
    </source>
</evidence>
<dbReference type="PROSITE" id="PS00678">
    <property type="entry name" value="WD_REPEATS_1"/>
    <property type="match status" value="1"/>
</dbReference>
<dbReference type="GeneTree" id="ENSGT00390000003175"/>
<keyword evidence="5" id="KW-0963">Cytoplasm</keyword>